<accession>A0A396YQV3</accession>
<name>A0A396YQV3_9LEPT</name>
<dbReference type="AlphaFoldDB" id="A0A396YQV3"/>
<protein>
    <submittedName>
        <fullName evidence="1">Uncharacterized protein</fullName>
    </submittedName>
</protein>
<dbReference type="OrthoDB" id="341560at2"/>
<reference evidence="2" key="1">
    <citation type="submission" date="2018-05" db="EMBL/GenBank/DDBJ databases">
        <title>Leptospira yasudae sp. nov. and Leptospira stimsonii sp. nov., two pathogenic species of the genus Leptospira isolated from environmental sources.</title>
        <authorList>
            <person name="Casanovas-Massana A."/>
            <person name="Hamond C."/>
            <person name="Santos L.A."/>
            <person name="Hacker K.P."/>
            <person name="Balassiano I."/>
            <person name="Medeiros M.A."/>
            <person name="Reis M.G."/>
            <person name="Ko A.I."/>
            <person name="Wunder E.A."/>
        </authorList>
    </citation>
    <scope>NUCLEOTIDE SEQUENCE [LARGE SCALE GENOMIC DNA]</scope>
    <source>
        <strain evidence="2">Yale</strain>
    </source>
</reference>
<evidence type="ECO:0000313" key="2">
    <source>
        <dbReference type="Proteomes" id="UP000265798"/>
    </source>
</evidence>
<proteinExistence type="predicted"/>
<organism evidence="1 2">
    <name type="scientific">Leptospira stimsonii</name>
    <dbReference type="NCBI Taxonomy" id="2202203"/>
    <lineage>
        <taxon>Bacteria</taxon>
        <taxon>Pseudomonadati</taxon>
        <taxon>Spirochaetota</taxon>
        <taxon>Spirochaetia</taxon>
        <taxon>Leptospirales</taxon>
        <taxon>Leptospiraceae</taxon>
        <taxon>Leptospira</taxon>
    </lineage>
</organism>
<dbReference type="RefSeq" id="WP_118970545.1">
    <property type="nucleotide sequence ID" value="NZ_QHCT01000009.1"/>
</dbReference>
<evidence type="ECO:0000313" key="1">
    <source>
        <dbReference type="EMBL" id="RHX85521.1"/>
    </source>
</evidence>
<dbReference type="Proteomes" id="UP000265798">
    <property type="component" value="Unassembled WGS sequence"/>
</dbReference>
<comment type="caution">
    <text evidence="1">The sequence shown here is derived from an EMBL/GenBank/DDBJ whole genome shotgun (WGS) entry which is preliminary data.</text>
</comment>
<dbReference type="Gene3D" id="1.10.3060.10">
    <property type="entry name" value="Helical scaffold and wing domains of SecA"/>
    <property type="match status" value="1"/>
</dbReference>
<sequence>MFGFFKSKEPSVPVNDQVWISSEAKFEKCRRLLRKNPNHLFLFWFVESFENFRSNLGLERNSPNIAYANEISLVDIQGQFPIFCEHYPQRKTEQALFLKLQLKEVTVFSSLDEELFQTLGGKNIVEVMKKFRINDEAISHPMINASIRRAQEKLEKKVPLEQKIDSSQKDWFSANLRS</sequence>
<dbReference type="EMBL" id="QHCT01000009">
    <property type="protein sequence ID" value="RHX85521.1"/>
    <property type="molecule type" value="Genomic_DNA"/>
</dbReference>
<gene>
    <name evidence="1" type="ORF">DLM75_21420</name>
</gene>